<dbReference type="AlphaFoldDB" id="A0A6J8DYX5"/>
<proteinExistence type="predicted"/>
<evidence type="ECO:0000313" key="4">
    <source>
        <dbReference type="EMBL" id="CAC5413340.1"/>
    </source>
</evidence>
<evidence type="ECO:0000259" key="3">
    <source>
        <dbReference type="Pfam" id="PF22990"/>
    </source>
</evidence>
<organism evidence="4 5">
    <name type="scientific">Mytilus coruscus</name>
    <name type="common">Sea mussel</name>
    <dbReference type="NCBI Taxonomy" id="42192"/>
    <lineage>
        <taxon>Eukaryota</taxon>
        <taxon>Metazoa</taxon>
        <taxon>Spiralia</taxon>
        <taxon>Lophotrochozoa</taxon>
        <taxon>Mollusca</taxon>
        <taxon>Bivalvia</taxon>
        <taxon>Autobranchia</taxon>
        <taxon>Pteriomorphia</taxon>
        <taxon>Mytilida</taxon>
        <taxon>Mytiloidea</taxon>
        <taxon>Mytilidae</taxon>
        <taxon>Mytilinae</taxon>
        <taxon>Mytilus</taxon>
    </lineage>
</organism>
<dbReference type="EMBL" id="CACVKT020008133">
    <property type="protein sequence ID" value="CAC5413340.1"/>
    <property type="molecule type" value="Genomic_DNA"/>
</dbReference>
<dbReference type="Pfam" id="PF00561">
    <property type="entry name" value="Abhydrolase_1"/>
    <property type="match status" value="1"/>
</dbReference>
<dbReference type="InterPro" id="IPR054518">
    <property type="entry name" value="ABHD16_N"/>
</dbReference>
<dbReference type="GO" id="GO:0047372">
    <property type="term" value="F:monoacylglycerol lipase activity"/>
    <property type="evidence" value="ECO:0007669"/>
    <property type="project" value="TreeGrafter"/>
</dbReference>
<feature type="domain" description="Phosphatidylserine Lipase ABHD16 N-terminal" evidence="3">
    <location>
        <begin position="9"/>
        <end position="137"/>
    </location>
</feature>
<evidence type="ECO:0000313" key="5">
    <source>
        <dbReference type="Proteomes" id="UP000507470"/>
    </source>
</evidence>
<dbReference type="Gene3D" id="3.40.50.1820">
    <property type="entry name" value="alpha/beta hydrolase"/>
    <property type="match status" value="1"/>
</dbReference>
<keyword evidence="1" id="KW-0812">Transmembrane</keyword>
<dbReference type="PANTHER" id="PTHR12277:SF72">
    <property type="entry name" value="BAT5L PROTEIN"/>
    <property type="match status" value="1"/>
</dbReference>
<dbReference type="OrthoDB" id="6412627at2759"/>
<dbReference type="SUPFAM" id="SSF53474">
    <property type="entry name" value="alpha/beta-Hydrolases"/>
    <property type="match status" value="1"/>
</dbReference>
<dbReference type="InterPro" id="IPR029058">
    <property type="entry name" value="AB_hydrolase_fold"/>
</dbReference>
<keyword evidence="1" id="KW-1133">Transmembrane helix</keyword>
<keyword evidence="5" id="KW-1185">Reference proteome</keyword>
<dbReference type="Pfam" id="PF22990">
    <property type="entry name" value="ABHD16_N"/>
    <property type="match status" value="1"/>
</dbReference>
<dbReference type="PANTHER" id="PTHR12277">
    <property type="entry name" value="ALPHA/BETA HYDROLASE DOMAIN-CONTAINING PROTEIN"/>
    <property type="match status" value="1"/>
</dbReference>
<feature type="transmembrane region" description="Helical" evidence="1">
    <location>
        <begin position="80"/>
        <end position="98"/>
    </location>
</feature>
<dbReference type="GO" id="GO:0052651">
    <property type="term" value="P:monoacylglycerol catabolic process"/>
    <property type="evidence" value="ECO:0007669"/>
    <property type="project" value="TreeGrafter"/>
</dbReference>
<protein>
    <submittedName>
        <fullName evidence="4">Protein ABHD16A,Protein ABHD16B</fullName>
    </submittedName>
</protein>
<dbReference type="GO" id="GO:0004620">
    <property type="term" value="F:phospholipase activity"/>
    <property type="evidence" value="ECO:0007669"/>
    <property type="project" value="TreeGrafter"/>
</dbReference>
<evidence type="ECO:0000259" key="2">
    <source>
        <dbReference type="Pfam" id="PF00561"/>
    </source>
</evidence>
<feature type="domain" description="AB hydrolase-1" evidence="2">
    <location>
        <begin position="255"/>
        <end position="372"/>
    </location>
</feature>
<feature type="transmembrane region" description="Helical" evidence="1">
    <location>
        <begin position="48"/>
        <end position="68"/>
    </location>
</feature>
<reference evidence="4 5" key="1">
    <citation type="submission" date="2020-06" db="EMBL/GenBank/DDBJ databases">
        <authorList>
            <person name="Li R."/>
            <person name="Bekaert M."/>
        </authorList>
    </citation>
    <scope>NUCLEOTIDE SEQUENCE [LARGE SCALE GENOMIC DNA]</scope>
    <source>
        <strain evidence="5">wild</strain>
    </source>
</reference>
<dbReference type="InterPro" id="IPR000073">
    <property type="entry name" value="AB_hydrolase_1"/>
</dbReference>
<name>A0A6J8DYX5_MYTCO</name>
<gene>
    <name evidence="4" type="ORF">MCOR_46240</name>
</gene>
<dbReference type="GO" id="GO:0006660">
    <property type="term" value="P:phosphatidylserine catabolic process"/>
    <property type="evidence" value="ECO:0007669"/>
    <property type="project" value="TreeGrafter"/>
</dbReference>
<dbReference type="GO" id="GO:0012505">
    <property type="term" value="C:endomembrane system"/>
    <property type="evidence" value="ECO:0007669"/>
    <property type="project" value="TreeGrafter"/>
</dbReference>
<keyword evidence="1" id="KW-0472">Membrane</keyword>
<dbReference type="Proteomes" id="UP000507470">
    <property type="component" value="Unassembled WGS sequence"/>
</dbReference>
<evidence type="ECO:0000256" key="1">
    <source>
        <dbReference type="SAM" id="Phobius"/>
    </source>
</evidence>
<sequence length="605" mass="68198">MSLIRQIYNLYRCCRGPRLFRKHSDDTHQGKAYVPNIIESGADKVINVIRFCYSFTYWTSPVVLTILYRRGYFTQEGGKTLLGYVLSISFVYGLAYMLRGIGRAYNSDYTLFLEVLLAAEKSCTLQNRKMLAGYDFEFWGWPIDFKWSDVNNREVKRTKIQVPKSSATLGLSKVFHYPATLVSYMCAHTFGRRMMYPGATALMNTLLEPTLCQNRSKLIEEKHGIRAKVQTEDKNEIDTLFFDRRNSVGSNGKTLVICCEGNAGFYEIGCTVTPMEAGYSVLGWNHPGFAGSSGAPLPDQEQSAIDSVIQYAIHKLGFMPDNIALFAWSIGGYSATWAAMNYPDISFVILDATFDHVLPLAEARMPKSFNSLTKLTINNYLNLENSEQLCRYPGPILLIRRLEDEMITTQGDGRGTVLESNRGNYLLQHLLQYRYPNIVDETTFSVLSRWLSKPISQQEDIFDGDICLSQIKSYINENSDSFPCLIGEGFTQEEKESMTLFLASKYMSEFNSTHCSPLPSALFHRPWIPGILTNQTGPTLNTSLTEPTLNTTLTEPTCCPTKESPDRANIKHFSDRANMLSYIGHTNLTGPTLNTTLTEPTCCPT</sequence>
<accession>A0A6J8DYX5</accession>